<evidence type="ECO:0000313" key="4">
    <source>
        <dbReference type="Proteomes" id="UP001626550"/>
    </source>
</evidence>
<dbReference type="InterPro" id="IPR013098">
    <property type="entry name" value="Ig_I-set"/>
</dbReference>
<feature type="compositionally biased region" description="Pro residues" evidence="1">
    <location>
        <begin position="462"/>
        <end position="473"/>
    </location>
</feature>
<feature type="domain" description="Ig-like" evidence="2">
    <location>
        <begin position="165"/>
        <end position="255"/>
    </location>
</feature>
<reference evidence="3 4" key="1">
    <citation type="submission" date="2024-11" db="EMBL/GenBank/DDBJ databases">
        <title>Adaptive evolution of stress response genes in parasites aligns with host niche diversity.</title>
        <authorList>
            <person name="Hahn C."/>
            <person name="Resl P."/>
        </authorList>
    </citation>
    <scope>NUCLEOTIDE SEQUENCE [LARGE SCALE GENOMIC DNA]</scope>
    <source>
        <strain evidence="3">EGGRZ-B1_66</strain>
        <tissue evidence="3">Body</tissue>
    </source>
</reference>
<sequence length="734" mass="81750">MVLQPASGRNSVALDNGMMEGPPQFVAQPKGEITVMEGDPATISARVKPAGDSSLKCEWYRNGKALCAASRFNPTFDRGYAVLEFLYTHEDDNGDYYCLAKSNSGQDQSAICHLTIHSAEGVVTDTQLPEESMVANLAAMEDYLEQSDLMRNYRPDDDKMIHTAPVMVRQPTPQLGLRENQPAHFECVVEPAGDPNLVVEWFKDGKPVSMGCRFNALLDRGWAILDIVYCRADDSGQYYCLVTNSKGSVQSSVVQLHCTEEGGIITQSALSKDSIAYLESLDSWNTDAMAAYDGRPAPEDHEEPCAPSFVILPKALTAVEGTPVRFLVRADGNPRPRVQWYINGDLIASDGGISYLEFHRCGHPDTYQIHIVAKNQHGEASADTMLTIEPAQDYRPDLKHVMPENSFKKFMMLKHVDSSEYKGRTLNTNEVEETENLYAKIQASLRSGRRSVPPQSPAVFTQPPPQPQPPKPAPMVMGGMSQPKPVTIQQNPASLVQQVQQPHQVLATPPPTQQAQQQVFSTAPQQQVQQQSTMPQQQVQVQQQSTLPQQQLQVQQQSTMPQQQVQVQKQSTLPQQQVQQQTLNTIPQQQVQQQSTIPQQQVQVQQQSTIPQQQSEVQQQSNIPQQQGEVQQQSTITQQQVQVQQQSTIPQQKVQVSPQPIQVAQEQVEHQQVMQQALPTQAQEAEQVLGTGANIIEEPYVQIQEEAAVLAYCEVRRYDPLVMDTMAGNQHCFF</sequence>
<proteinExistence type="predicted"/>
<dbReference type="Pfam" id="PF07679">
    <property type="entry name" value="I-set"/>
    <property type="match status" value="3"/>
</dbReference>
<dbReference type="InterPro" id="IPR003598">
    <property type="entry name" value="Ig_sub2"/>
</dbReference>
<dbReference type="SMART" id="SM00408">
    <property type="entry name" value="IGc2"/>
    <property type="match status" value="1"/>
</dbReference>
<evidence type="ECO:0000256" key="1">
    <source>
        <dbReference type="SAM" id="MobiDB-lite"/>
    </source>
</evidence>
<dbReference type="Gene3D" id="2.60.40.10">
    <property type="entry name" value="Immunoglobulins"/>
    <property type="match status" value="3"/>
</dbReference>
<dbReference type="AlphaFoldDB" id="A0ABD2Q4G3"/>
<evidence type="ECO:0000313" key="3">
    <source>
        <dbReference type="EMBL" id="KAL3314298.1"/>
    </source>
</evidence>
<gene>
    <name evidence="3" type="primary">SAAL1_1</name>
    <name evidence="3" type="ORF">Ciccas_007085</name>
</gene>
<dbReference type="InterPro" id="IPR003599">
    <property type="entry name" value="Ig_sub"/>
</dbReference>
<feature type="region of interest" description="Disordered" evidence="1">
    <location>
        <begin position="445"/>
        <end position="521"/>
    </location>
</feature>
<dbReference type="SUPFAM" id="SSF48726">
    <property type="entry name" value="Immunoglobulin"/>
    <property type="match status" value="3"/>
</dbReference>
<dbReference type="PANTHER" id="PTHR47633">
    <property type="entry name" value="IMMUNOGLOBULIN"/>
    <property type="match status" value="1"/>
</dbReference>
<protein>
    <submittedName>
        <fullName evidence="3">Protein saal1</fullName>
    </submittedName>
</protein>
<dbReference type="Proteomes" id="UP001626550">
    <property type="component" value="Unassembled WGS sequence"/>
</dbReference>
<dbReference type="EMBL" id="JBJKFK010001039">
    <property type="protein sequence ID" value="KAL3314298.1"/>
    <property type="molecule type" value="Genomic_DNA"/>
</dbReference>
<dbReference type="CDD" id="cd00096">
    <property type="entry name" value="Ig"/>
    <property type="match status" value="1"/>
</dbReference>
<dbReference type="PANTHER" id="PTHR47633:SF4">
    <property type="entry name" value="MYOPALLADIN ISOFORM X1"/>
    <property type="match status" value="1"/>
</dbReference>
<name>A0ABD2Q4G3_9PLAT</name>
<dbReference type="SMART" id="SM00409">
    <property type="entry name" value="IG"/>
    <property type="match status" value="3"/>
</dbReference>
<comment type="caution">
    <text evidence="3">The sequence shown here is derived from an EMBL/GenBank/DDBJ whole genome shotgun (WGS) entry which is preliminary data.</text>
</comment>
<dbReference type="FunFam" id="2.60.40.10:FF:000962">
    <property type="entry name" value="titin isoform X1"/>
    <property type="match status" value="1"/>
</dbReference>
<feature type="domain" description="Ig-like" evidence="2">
    <location>
        <begin position="23"/>
        <end position="112"/>
    </location>
</feature>
<feature type="compositionally biased region" description="Low complexity" evidence="1">
    <location>
        <begin position="496"/>
        <end position="505"/>
    </location>
</feature>
<dbReference type="InterPro" id="IPR036179">
    <property type="entry name" value="Ig-like_dom_sf"/>
</dbReference>
<evidence type="ECO:0000259" key="2">
    <source>
        <dbReference type="PROSITE" id="PS50835"/>
    </source>
</evidence>
<accession>A0ABD2Q4G3</accession>
<dbReference type="PROSITE" id="PS50835">
    <property type="entry name" value="IG_LIKE"/>
    <property type="match status" value="2"/>
</dbReference>
<organism evidence="3 4">
    <name type="scientific">Cichlidogyrus casuarinus</name>
    <dbReference type="NCBI Taxonomy" id="1844966"/>
    <lineage>
        <taxon>Eukaryota</taxon>
        <taxon>Metazoa</taxon>
        <taxon>Spiralia</taxon>
        <taxon>Lophotrochozoa</taxon>
        <taxon>Platyhelminthes</taxon>
        <taxon>Monogenea</taxon>
        <taxon>Monopisthocotylea</taxon>
        <taxon>Dactylogyridea</taxon>
        <taxon>Ancyrocephalidae</taxon>
        <taxon>Cichlidogyrus</taxon>
    </lineage>
</organism>
<dbReference type="InterPro" id="IPR007110">
    <property type="entry name" value="Ig-like_dom"/>
</dbReference>
<keyword evidence="4" id="KW-1185">Reference proteome</keyword>
<dbReference type="InterPro" id="IPR013783">
    <property type="entry name" value="Ig-like_fold"/>
</dbReference>